<evidence type="ECO:0000256" key="2">
    <source>
        <dbReference type="SAM" id="MobiDB-lite"/>
    </source>
</evidence>
<feature type="coiled-coil region" evidence="1">
    <location>
        <begin position="135"/>
        <end position="162"/>
    </location>
</feature>
<protein>
    <recommendedName>
        <fullName evidence="5">BZIP domain-containing protein</fullName>
    </recommendedName>
</protein>
<keyword evidence="1" id="KW-0175">Coiled coil</keyword>
<proteinExistence type="predicted"/>
<evidence type="ECO:0000313" key="3">
    <source>
        <dbReference type="EMBL" id="KAJ7654796.1"/>
    </source>
</evidence>
<evidence type="ECO:0008006" key="5">
    <source>
        <dbReference type="Google" id="ProtNLM"/>
    </source>
</evidence>
<reference evidence="3" key="1">
    <citation type="submission" date="2023-03" db="EMBL/GenBank/DDBJ databases">
        <title>Massive genome expansion in bonnet fungi (Mycena s.s.) driven by repeated elements and novel gene families across ecological guilds.</title>
        <authorList>
            <consortium name="Lawrence Berkeley National Laboratory"/>
            <person name="Harder C.B."/>
            <person name="Miyauchi S."/>
            <person name="Viragh M."/>
            <person name="Kuo A."/>
            <person name="Thoen E."/>
            <person name="Andreopoulos B."/>
            <person name="Lu D."/>
            <person name="Skrede I."/>
            <person name="Drula E."/>
            <person name="Henrissat B."/>
            <person name="Morin E."/>
            <person name="Kohler A."/>
            <person name="Barry K."/>
            <person name="LaButti K."/>
            <person name="Morin E."/>
            <person name="Salamov A."/>
            <person name="Lipzen A."/>
            <person name="Mereny Z."/>
            <person name="Hegedus B."/>
            <person name="Baldrian P."/>
            <person name="Stursova M."/>
            <person name="Weitz H."/>
            <person name="Taylor A."/>
            <person name="Grigoriev I.V."/>
            <person name="Nagy L.G."/>
            <person name="Martin F."/>
            <person name="Kauserud H."/>
        </authorList>
    </citation>
    <scope>NUCLEOTIDE SEQUENCE</scope>
    <source>
        <strain evidence="3">CBHHK067</strain>
    </source>
</reference>
<evidence type="ECO:0000313" key="4">
    <source>
        <dbReference type="Proteomes" id="UP001221757"/>
    </source>
</evidence>
<comment type="caution">
    <text evidence="3">The sequence shown here is derived from an EMBL/GenBank/DDBJ whole genome shotgun (WGS) entry which is preliminary data.</text>
</comment>
<keyword evidence="4" id="KW-1185">Reference proteome</keyword>
<evidence type="ECO:0000256" key="1">
    <source>
        <dbReference type="SAM" id="Coils"/>
    </source>
</evidence>
<name>A0AAD7CNC6_MYCRO</name>
<accession>A0AAD7CNC6</accession>
<organism evidence="3 4">
    <name type="scientific">Mycena rosella</name>
    <name type="common">Pink bonnet</name>
    <name type="synonym">Agaricus rosellus</name>
    <dbReference type="NCBI Taxonomy" id="1033263"/>
    <lineage>
        <taxon>Eukaryota</taxon>
        <taxon>Fungi</taxon>
        <taxon>Dikarya</taxon>
        <taxon>Basidiomycota</taxon>
        <taxon>Agaricomycotina</taxon>
        <taxon>Agaricomycetes</taxon>
        <taxon>Agaricomycetidae</taxon>
        <taxon>Agaricales</taxon>
        <taxon>Marasmiineae</taxon>
        <taxon>Mycenaceae</taxon>
        <taxon>Mycena</taxon>
    </lineage>
</organism>
<dbReference type="EMBL" id="JARKIE010000318">
    <property type="protein sequence ID" value="KAJ7654796.1"/>
    <property type="molecule type" value="Genomic_DNA"/>
</dbReference>
<feature type="region of interest" description="Disordered" evidence="2">
    <location>
        <begin position="1"/>
        <end position="60"/>
    </location>
</feature>
<sequence length="218" mass="23937">MDFVPTSQPFEDGDDLFTLPSAAFRPPPSLADDADDADHSESDFVDSVGSSQPFDDGEEDLRLYKTPPCLHFPAPSAWAILSDSTTDPASDSARRCRLVRRAPPVTPGAETSISTLTPSVRSRSLVYRVTPGPKAAEMQRKRERAAAKAQRIARKIHALTKKTTALRMKHRQLRAFSSGKNAYRSTVYRSTVSSTLTHLLIIILHLESMNKSGTPTSL</sequence>
<dbReference type="Proteomes" id="UP001221757">
    <property type="component" value="Unassembled WGS sequence"/>
</dbReference>
<gene>
    <name evidence="3" type="ORF">B0H17DRAFT_1214267</name>
</gene>
<dbReference type="AlphaFoldDB" id="A0AAD7CNC6"/>